<dbReference type="InterPro" id="IPR036249">
    <property type="entry name" value="Thioredoxin-like_sf"/>
</dbReference>
<evidence type="ECO:0000256" key="2">
    <source>
        <dbReference type="ARBA" id="ARBA00022982"/>
    </source>
</evidence>
<protein>
    <submittedName>
        <fullName evidence="6">Tetratricopeptide repeat protein</fullName>
    </submittedName>
</protein>
<dbReference type="GO" id="GO:0015035">
    <property type="term" value="F:protein-disulfide reductase activity"/>
    <property type="evidence" value="ECO:0007669"/>
    <property type="project" value="TreeGrafter"/>
</dbReference>
<sequence>MGGPSAEDRAAIEAFRRDVLEASLTSVVLVRFTADWCGPCKQLAPLIDKAVAEVGHGRVSQVVIDIDRQRLIAEQFRIQSVPTVYAFVGGQPVDGFVGAKSEREIKAWIEKLLTALPPTEEEVSLDALIEAANELLAAGEAEQAAQAFAALAQEAPDRADVLAGFARALIALGELDAAESTLSGIAADSKDQAVVQARAALDLARTAAPSGELAALEARIAADPADHQARIDLANALFAAGQRDAAADQLLAAIAADREWNEGAARAQLLKLIEAVGFGDAWSVGIRRKLSQILFA</sequence>
<dbReference type="GO" id="GO:0006950">
    <property type="term" value="P:response to stress"/>
    <property type="evidence" value="ECO:0007669"/>
    <property type="project" value="UniProtKB-ARBA"/>
</dbReference>
<dbReference type="SUPFAM" id="SSF52833">
    <property type="entry name" value="Thioredoxin-like"/>
    <property type="match status" value="1"/>
</dbReference>
<proteinExistence type="predicted"/>
<evidence type="ECO:0000313" key="7">
    <source>
        <dbReference type="Proteomes" id="UP000319897"/>
    </source>
</evidence>
<keyword evidence="2" id="KW-0249">Electron transport</keyword>
<dbReference type="PANTHER" id="PTHR45663">
    <property type="entry name" value="GEO12009P1"/>
    <property type="match status" value="1"/>
</dbReference>
<evidence type="ECO:0000259" key="5">
    <source>
        <dbReference type="PROSITE" id="PS51352"/>
    </source>
</evidence>
<dbReference type="PROSITE" id="PS51352">
    <property type="entry name" value="THIOREDOXIN_2"/>
    <property type="match status" value="1"/>
</dbReference>
<dbReference type="GO" id="GO:0045454">
    <property type="term" value="P:cell redox homeostasis"/>
    <property type="evidence" value="ECO:0007669"/>
    <property type="project" value="TreeGrafter"/>
</dbReference>
<dbReference type="Proteomes" id="UP000319897">
    <property type="component" value="Unassembled WGS sequence"/>
</dbReference>
<keyword evidence="7" id="KW-1185">Reference proteome</keyword>
<dbReference type="Pfam" id="PF14561">
    <property type="entry name" value="TPR_20"/>
    <property type="match status" value="1"/>
</dbReference>
<keyword evidence="4" id="KW-0676">Redox-active center</keyword>
<dbReference type="Pfam" id="PF00085">
    <property type="entry name" value="Thioredoxin"/>
    <property type="match status" value="1"/>
</dbReference>
<dbReference type="Gene3D" id="3.40.30.10">
    <property type="entry name" value="Glutaredoxin"/>
    <property type="match status" value="1"/>
</dbReference>
<evidence type="ECO:0000256" key="3">
    <source>
        <dbReference type="ARBA" id="ARBA00023157"/>
    </source>
</evidence>
<evidence type="ECO:0000313" key="6">
    <source>
        <dbReference type="EMBL" id="TPE60225.1"/>
    </source>
</evidence>
<dbReference type="AlphaFoldDB" id="A0A501XIC3"/>
<gene>
    <name evidence="6" type="ORF">FJQ54_12420</name>
</gene>
<dbReference type="EMBL" id="VFSU01000028">
    <property type="protein sequence ID" value="TPE60225.1"/>
    <property type="molecule type" value="Genomic_DNA"/>
</dbReference>
<feature type="domain" description="Thioredoxin" evidence="5">
    <location>
        <begin position="1"/>
        <end position="114"/>
    </location>
</feature>
<dbReference type="InterPro" id="IPR013766">
    <property type="entry name" value="Thioredoxin_domain"/>
</dbReference>
<dbReference type="InterPro" id="IPR017937">
    <property type="entry name" value="Thioredoxin_CS"/>
</dbReference>
<evidence type="ECO:0000256" key="1">
    <source>
        <dbReference type="ARBA" id="ARBA00022448"/>
    </source>
</evidence>
<dbReference type="Pfam" id="PF14559">
    <property type="entry name" value="TPR_19"/>
    <property type="match status" value="1"/>
</dbReference>
<dbReference type="CDD" id="cd02956">
    <property type="entry name" value="ybbN"/>
    <property type="match status" value="1"/>
</dbReference>
<organism evidence="6 7">
    <name type="scientific">Sandaracinobacter neustonicus</name>
    <dbReference type="NCBI Taxonomy" id="1715348"/>
    <lineage>
        <taxon>Bacteria</taxon>
        <taxon>Pseudomonadati</taxon>
        <taxon>Pseudomonadota</taxon>
        <taxon>Alphaproteobacteria</taxon>
        <taxon>Sphingomonadales</taxon>
        <taxon>Sphingosinicellaceae</taxon>
        <taxon>Sandaracinobacter</taxon>
    </lineage>
</organism>
<name>A0A501XIC3_9SPHN</name>
<comment type="caution">
    <text evidence="6">The sequence shown here is derived from an EMBL/GenBank/DDBJ whole genome shotgun (WGS) entry which is preliminary data.</text>
</comment>
<dbReference type="SUPFAM" id="SSF48452">
    <property type="entry name" value="TPR-like"/>
    <property type="match status" value="1"/>
</dbReference>
<keyword evidence="3" id="KW-1015">Disulfide bond</keyword>
<dbReference type="PANTHER" id="PTHR45663:SF11">
    <property type="entry name" value="GEO12009P1"/>
    <property type="match status" value="1"/>
</dbReference>
<dbReference type="OrthoDB" id="9790390at2"/>
<dbReference type="GO" id="GO:0005829">
    <property type="term" value="C:cytosol"/>
    <property type="evidence" value="ECO:0007669"/>
    <property type="project" value="TreeGrafter"/>
</dbReference>
<accession>A0A501XIC3</accession>
<keyword evidence="1" id="KW-0813">Transport</keyword>
<dbReference type="InterPro" id="IPR011990">
    <property type="entry name" value="TPR-like_helical_dom_sf"/>
</dbReference>
<evidence type="ECO:0000256" key="4">
    <source>
        <dbReference type="ARBA" id="ARBA00023284"/>
    </source>
</evidence>
<reference evidence="6 7" key="1">
    <citation type="submission" date="2019-06" db="EMBL/GenBank/DDBJ databases">
        <authorList>
            <person name="Lee I."/>
            <person name="Jang G.I."/>
            <person name="Hwang C.Y."/>
        </authorList>
    </citation>
    <scope>NUCLEOTIDE SEQUENCE [LARGE SCALE GENOMIC DNA]</scope>
    <source>
        <strain evidence="6 7">PAMC 28131</strain>
    </source>
</reference>
<dbReference type="PROSITE" id="PS00194">
    <property type="entry name" value="THIOREDOXIN_1"/>
    <property type="match status" value="1"/>
</dbReference>
<dbReference type="Gene3D" id="1.25.40.10">
    <property type="entry name" value="Tetratricopeptide repeat domain"/>
    <property type="match status" value="2"/>
</dbReference>